<reference evidence="2 3" key="1">
    <citation type="submission" date="2024-02" db="EMBL/GenBank/DDBJ databases">
        <title>Chromosome-scale genome assembly of the rough periwinkle Littorina saxatilis.</title>
        <authorList>
            <person name="De Jode A."/>
            <person name="Faria R."/>
            <person name="Formenti G."/>
            <person name="Sims Y."/>
            <person name="Smith T.P."/>
            <person name="Tracey A."/>
            <person name="Wood J.M.D."/>
            <person name="Zagrodzka Z.B."/>
            <person name="Johannesson K."/>
            <person name="Butlin R.K."/>
            <person name="Leder E.H."/>
        </authorList>
    </citation>
    <scope>NUCLEOTIDE SEQUENCE [LARGE SCALE GENOMIC DNA]</scope>
    <source>
        <strain evidence="2">Snail1</strain>
        <tissue evidence="2">Muscle</tissue>
    </source>
</reference>
<dbReference type="EMBL" id="JBAMIC010000024">
    <property type="protein sequence ID" value="KAK7090995.1"/>
    <property type="molecule type" value="Genomic_DNA"/>
</dbReference>
<keyword evidence="3" id="KW-1185">Reference proteome</keyword>
<proteinExistence type="predicted"/>
<gene>
    <name evidence="2" type="ORF">V1264_010719</name>
</gene>
<organism evidence="2 3">
    <name type="scientific">Littorina saxatilis</name>
    <dbReference type="NCBI Taxonomy" id="31220"/>
    <lineage>
        <taxon>Eukaryota</taxon>
        <taxon>Metazoa</taxon>
        <taxon>Spiralia</taxon>
        <taxon>Lophotrochozoa</taxon>
        <taxon>Mollusca</taxon>
        <taxon>Gastropoda</taxon>
        <taxon>Caenogastropoda</taxon>
        <taxon>Littorinimorpha</taxon>
        <taxon>Littorinoidea</taxon>
        <taxon>Littorinidae</taxon>
        <taxon>Littorina</taxon>
    </lineage>
</organism>
<protein>
    <submittedName>
        <fullName evidence="2">Uncharacterized protein</fullName>
    </submittedName>
</protein>
<comment type="caution">
    <text evidence="2">The sequence shown here is derived from an EMBL/GenBank/DDBJ whole genome shotgun (WGS) entry which is preliminary data.</text>
</comment>
<evidence type="ECO:0000313" key="2">
    <source>
        <dbReference type="EMBL" id="KAK7090995.1"/>
    </source>
</evidence>
<dbReference type="Proteomes" id="UP001374579">
    <property type="component" value="Unassembled WGS sequence"/>
</dbReference>
<feature type="signal peptide" evidence="1">
    <location>
        <begin position="1"/>
        <end position="16"/>
    </location>
</feature>
<sequence length="299" mass="31470">MKLLIVACLLVASANALNCNDPHGFAKILCGVKNVAETVGGSLLDNIKDVGVDVATKLGGSVIAGLQNLAQATANTPAPGKRDVDMETVLKVVEFVESHRNLLDDLGNMVQNVTHVTLDKIDGLAKQFLDNPSEELLTKMIAYLQAHHIIQNNIMQFLEKNGAGLVSMGLQDLLTSHKRDTDLLGQVTQVGSKLADSFGPIVSSLKGLVSGLGTQLLGFFKNLLPNADQLVAAFKPHLSALQEHGNNLLDTAKGALDAVKDAVGDILQETMKQSAPHVNGILGHIASAVQSMAATTPAP</sequence>
<dbReference type="AlphaFoldDB" id="A0AAN9G1Y5"/>
<keyword evidence="1" id="KW-0732">Signal</keyword>
<name>A0AAN9G1Y5_9CAEN</name>
<evidence type="ECO:0000256" key="1">
    <source>
        <dbReference type="SAM" id="SignalP"/>
    </source>
</evidence>
<accession>A0AAN9G1Y5</accession>
<feature type="chain" id="PRO_5042889561" evidence="1">
    <location>
        <begin position="17"/>
        <end position="299"/>
    </location>
</feature>
<evidence type="ECO:0000313" key="3">
    <source>
        <dbReference type="Proteomes" id="UP001374579"/>
    </source>
</evidence>